<accession>A0ACA9T9T3</accession>
<organism evidence="1 2">
    <name type="scientific">Clonostachys rosea f. rosea IK726</name>
    <dbReference type="NCBI Taxonomy" id="1349383"/>
    <lineage>
        <taxon>Eukaryota</taxon>
        <taxon>Fungi</taxon>
        <taxon>Dikarya</taxon>
        <taxon>Ascomycota</taxon>
        <taxon>Pezizomycotina</taxon>
        <taxon>Sordariomycetes</taxon>
        <taxon>Hypocreomycetidae</taxon>
        <taxon>Hypocreales</taxon>
        <taxon>Bionectriaceae</taxon>
        <taxon>Clonostachys</taxon>
    </lineage>
</organism>
<evidence type="ECO:0000313" key="1">
    <source>
        <dbReference type="EMBL" id="CAG9937680.1"/>
    </source>
</evidence>
<gene>
    <name evidence="1" type="ORF">CRV2_00006096</name>
</gene>
<reference evidence="1" key="1">
    <citation type="submission" date="2020-04" db="EMBL/GenBank/DDBJ databases">
        <authorList>
            <person name="Broberg M."/>
        </authorList>
    </citation>
    <scope>NUCLEOTIDE SEQUENCE</scope>
</reference>
<keyword evidence="2" id="KW-1185">Reference proteome</keyword>
<dbReference type="Proteomes" id="UP000836387">
    <property type="component" value="Unassembled WGS sequence"/>
</dbReference>
<evidence type="ECO:0000313" key="2">
    <source>
        <dbReference type="Proteomes" id="UP000836387"/>
    </source>
</evidence>
<reference evidence="1" key="2">
    <citation type="submission" date="2021-10" db="EMBL/GenBank/DDBJ databases">
        <authorList>
            <person name="Piombo E."/>
        </authorList>
    </citation>
    <scope>NUCLEOTIDE SEQUENCE</scope>
</reference>
<name>A0ACA9T9T3_BIOOC</name>
<comment type="caution">
    <text evidence="1">The sequence shown here is derived from an EMBL/GenBank/DDBJ whole genome shotgun (WGS) entry which is preliminary data.</text>
</comment>
<sequence length="137" mass="15881">MDDHSRWKETEEIYSILLARGDDLEWRASLESRDFQHMYLEKGFSLSLKKIYGIRKSVVVQLLNTLVKDGVNFLSCYAFTETVNRNVWYRIALTTQSHHMAHASQLIAATPGGYEFTTTQIHESYCYICGEYGEVSR</sequence>
<dbReference type="EMBL" id="CADEHS020000002">
    <property type="protein sequence ID" value="CAG9937680.1"/>
    <property type="molecule type" value="Genomic_DNA"/>
</dbReference>
<protein>
    <submittedName>
        <fullName evidence="1">Uncharacterized protein</fullName>
    </submittedName>
</protein>
<proteinExistence type="predicted"/>